<name>A0A9D2JZR7_9FIRM</name>
<protein>
    <submittedName>
        <fullName evidence="3">Uncharacterized protein</fullName>
    </submittedName>
</protein>
<reference evidence="3" key="2">
    <citation type="submission" date="2021-04" db="EMBL/GenBank/DDBJ databases">
        <authorList>
            <person name="Gilroy R."/>
        </authorList>
    </citation>
    <scope>NUCLEOTIDE SEQUENCE</scope>
    <source>
        <strain evidence="3">ChiW7-2402</strain>
    </source>
</reference>
<dbReference type="EMBL" id="DXBB01000096">
    <property type="protein sequence ID" value="HIZ73296.1"/>
    <property type="molecule type" value="Genomic_DNA"/>
</dbReference>
<dbReference type="AlphaFoldDB" id="A0A9D2JZR7"/>
<keyword evidence="2" id="KW-1133">Transmembrane helix</keyword>
<proteinExistence type="predicted"/>
<comment type="caution">
    <text evidence="3">The sequence shown here is derived from an EMBL/GenBank/DDBJ whole genome shotgun (WGS) entry which is preliminary data.</text>
</comment>
<evidence type="ECO:0000313" key="3">
    <source>
        <dbReference type="EMBL" id="HIZ73296.1"/>
    </source>
</evidence>
<accession>A0A9D2JZR7</accession>
<sequence>MRNKYRAALEELKLDDAAKARLASSVIEELEKKRQKKRTVRRVLVPALSAAVLCVVAVPLAFAFTPAGAEDPDYSEPPAGDELPSEDDLPEGPEAFSGAYEAGGVRLCFNFDLNEIK</sequence>
<evidence type="ECO:0000256" key="1">
    <source>
        <dbReference type="SAM" id="MobiDB-lite"/>
    </source>
</evidence>
<keyword evidence="2" id="KW-0472">Membrane</keyword>
<gene>
    <name evidence="3" type="ORF">H9964_06925</name>
</gene>
<feature type="region of interest" description="Disordered" evidence="1">
    <location>
        <begin position="69"/>
        <end position="97"/>
    </location>
</feature>
<feature type="transmembrane region" description="Helical" evidence="2">
    <location>
        <begin position="43"/>
        <end position="64"/>
    </location>
</feature>
<organism evidence="3 4">
    <name type="scientific">Candidatus Gallimonas intestinavium</name>
    <dbReference type="NCBI Taxonomy" id="2838603"/>
    <lineage>
        <taxon>Bacteria</taxon>
        <taxon>Bacillati</taxon>
        <taxon>Bacillota</taxon>
        <taxon>Clostridia</taxon>
        <taxon>Candidatus Gallimonas</taxon>
    </lineage>
</organism>
<evidence type="ECO:0000256" key="2">
    <source>
        <dbReference type="SAM" id="Phobius"/>
    </source>
</evidence>
<reference evidence="3" key="1">
    <citation type="journal article" date="2021" name="PeerJ">
        <title>Extensive microbial diversity within the chicken gut microbiome revealed by metagenomics and culture.</title>
        <authorList>
            <person name="Gilroy R."/>
            <person name="Ravi A."/>
            <person name="Getino M."/>
            <person name="Pursley I."/>
            <person name="Horton D.L."/>
            <person name="Alikhan N.F."/>
            <person name="Baker D."/>
            <person name="Gharbi K."/>
            <person name="Hall N."/>
            <person name="Watson M."/>
            <person name="Adriaenssens E.M."/>
            <person name="Foster-Nyarko E."/>
            <person name="Jarju S."/>
            <person name="Secka A."/>
            <person name="Antonio M."/>
            <person name="Oren A."/>
            <person name="Chaudhuri R.R."/>
            <person name="La Ragione R."/>
            <person name="Hildebrand F."/>
            <person name="Pallen M.J."/>
        </authorList>
    </citation>
    <scope>NUCLEOTIDE SEQUENCE</scope>
    <source>
        <strain evidence="3">ChiW7-2402</strain>
    </source>
</reference>
<keyword evidence="2" id="KW-0812">Transmembrane</keyword>
<evidence type="ECO:0000313" key="4">
    <source>
        <dbReference type="Proteomes" id="UP000824102"/>
    </source>
</evidence>
<dbReference type="Proteomes" id="UP000824102">
    <property type="component" value="Unassembled WGS sequence"/>
</dbReference>